<proteinExistence type="predicted"/>
<accession>A0A0G4IU26</accession>
<evidence type="ECO:0000256" key="3">
    <source>
        <dbReference type="PROSITE-ProRule" id="PRU00339"/>
    </source>
</evidence>
<dbReference type="PROSITE" id="PS50005">
    <property type="entry name" value="TPR"/>
    <property type="match status" value="2"/>
</dbReference>
<evidence type="ECO:0000313" key="5">
    <source>
        <dbReference type="EMBL" id="SPR00597.1"/>
    </source>
</evidence>
<sequence>MLSADRRQRIWQLCAPQAGTLCDAASHALDLFVAANFTGGAPDEVDLAAGSLDVDGEEAVGHVVNPALLLFCQTSLEALATGDHAAARKLMNALVVHQSLLTGPSPTLAKRFEDLIPVANIGDSDAHLQAEIAVGFMGFGMYPEARRWIERAQATLGMAVSLTGSMGKRTKFQKEDRAQLVLQVTLNDDVRPVDDDDNERVSELMPDVPLDDDLLLERVALSSAGDALLPTRMLPIHRAVLLVLADLVDAENVLDDIKRIEQLAYIDHVVPCCSWSIRLRGLARRSILDCRNPHTCARALTQFETLVASAASTAAKGLVHGGFFLAQPIPLYSLRLMHAEHLERMALHAAALSIYTDLDVWEPMMRLHVRLGRRAEAQAMLEARMEAYGPTPRLQCILGDVTMDAQWYHRAWDLSERRYARAKRALGEIDFGACRWRACIDHFREALAINPMFPKAWYAMGYAAMQDKDFPTAVTAFARCVKLTPENGDAQNNLAAAYLETRALPQAFHALKECIRLKPDDWQVWDNFLTASMGVRDLQSAVKAFAKLAELQQAPMIDMGLLGVFCDAVTEDPSEFLRGKTVDLLGSLSCALPSCAPLFHVALRFYDRTGDDAKALESLRKRCLALESGGDWARNRSDRDAFLAALRDLVNRDAASRSTRLLVNRVSARAQKELDDAAADVFAELSAQCQSALRSSVSCT</sequence>
<dbReference type="AlphaFoldDB" id="A0A0G4IU26"/>
<dbReference type="Gene3D" id="1.25.40.10">
    <property type="entry name" value="Tetratricopeptide repeat domain"/>
    <property type="match status" value="1"/>
</dbReference>
<dbReference type="OMA" id="LELWEGV"/>
<feature type="repeat" description="TPR" evidence="3">
    <location>
        <begin position="488"/>
        <end position="521"/>
    </location>
</feature>
<organism evidence="4 6">
    <name type="scientific">Plasmodiophora brassicae</name>
    <name type="common">Clubroot disease agent</name>
    <dbReference type="NCBI Taxonomy" id="37360"/>
    <lineage>
        <taxon>Eukaryota</taxon>
        <taxon>Sar</taxon>
        <taxon>Rhizaria</taxon>
        <taxon>Endomyxa</taxon>
        <taxon>Phytomyxea</taxon>
        <taxon>Plasmodiophorida</taxon>
        <taxon>Plasmodiophoridae</taxon>
        <taxon>Plasmodiophora</taxon>
    </lineage>
</organism>
<feature type="repeat" description="TPR" evidence="3">
    <location>
        <begin position="454"/>
        <end position="487"/>
    </location>
</feature>
<dbReference type="EMBL" id="OVEO01000014">
    <property type="protein sequence ID" value="SPR00597.1"/>
    <property type="molecule type" value="Genomic_DNA"/>
</dbReference>
<keyword evidence="2 3" id="KW-0802">TPR repeat</keyword>
<dbReference type="InterPro" id="IPR044244">
    <property type="entry name" value="TTC27/Emw1"/>
</dbReference>
<evidence type="ECO:0000313" key="4">
    <source>
        <dbReference type="EMBL" id="CEO98775.1"/>
    </source>
</evidence>
<dbReference type="PANTHER" id="PTHR16193">
    <property type="entry name" value="TETRATRICOPEPTIDE REPEAT PROTEIN 27"/>
    <property type="match status" value="1"/>
</dbReference>
<dbReference type="EMBL" id="CDSF01000087">
    <property type="protein sequence ID" value="CEO98775.1"/>
    <property type="molecule type" value="Genomic_DNA"/>
</dbReference>
<evidence type="ECO:0000256" key="1">
    <source>
        <dbReference type="ARBA" id="ARBA00022737"/>
    </source>
</evidence>
<keyword evidence="6" id="KW-1185">Reference proteome</keyword>
<dbReference type="SMART" id="SM00028">
    <property type="entry name" value="TPR"/>
    <property type="match status" value="3"/>
</dbReference>
<dbReference type="SUPFAM" id="SSF48452">
    <property type="entry name" value="TPR-like"/>
    <property type="match status" value="1"/>
</dbReference>
<dbReference type="PANTHER" id="PTHR16193:SF0">
    <property type="entry name" value="TETRATRICOPEPTIDE REPEAT PROTEIN 27"/>
    <property type="match status" value="1"/>
</dbReference>
<reference evidence="5 7" key="2">
    <citation type="submission" date="2018-03" db="EMBL/GenBank/DDBJ databases">
        <authorList>
            <person name="Fogelqvist J."/>
        </authorList>
    </citation>
    <scope>NUCLEOTIDE SEQUENCE [LARGE SCALE GENOMIC DNA]</scope>
</reference>
<reference evidence="4 6" key="1">
    <citation type="submission" date="2015-02" db="EMBL/GenBank/DDBJ databases">
        <authorList>
            <person name="Chooi Y.-H."/>
        </authorList>
    </citation>
    <scope>NUCLEOTIDE SEQUENCE [LARGE SCALE GENOMIC DNA]</scope>
    <source>
        <strain evidence="4">E3</strain>
    </source>
</reference>
<dbReference type="OrthoDB" id="1936594at2759"/>
<dbReference type="STRING" id="37360.A0A0G4IU26"/>
<evidence type="ECO:0000313" key="7">
    <source>
        <dbReference type="Proteomes" id="UP000290189"/>
    </source>
</evidence>
<keyword evidence="5" id="KW-0496">Mitochondrion</keyword>
<dbReference type="InterPro" id="IPR019734">
    <property type="entry name" value="TPR_rpt"/>
</dbReference>
<dbReference type="Proteomes" id="UP000039324">
    <property type="component" value="Unassembled WGS sequence"/>
</dbReference>
<evidence type="ECO:0000256" key="2">
    <source>
        <dbReference type="ARBA" id="ARBA00022803"/>
    </source>
</evidence>
<dbReference type="Pfam" id="PF13181">
    <property type="entry name" value="TPR_8"/>
    <property type="match status" value="1"/>
</dbReference>
<protein>
    <submittedName>
        <fullName evidence="4">Uncharacterized protein</fullName>
    </submittedName>
</protein>
<geneLocation type="mitochondrion" evidence="5"/>
<dbReference type="Proteomes" id="UP000290189">
    <property type="component" value="Unassembled WGS sequence"/>
</dbReference>
<name>A0A0G4IU26_PLABS</name>
<gene>
    <name evidence="4" type="ORF">PBRA_006889</name>
    <name evidence="5" type="ORF">PLBR_LOCUS7812</name>
</gene>
<dbReference type="InterPro" id="IPR011990">
    <property type="entry name" value="TPR-like_helical_dom_sf"/>
</dbReference>
<keyword evidence="1" id="KW-0677">Repeat</keyword>
<evidence type="ECO:0000313" key="6">
    <source>
        <dbReference type="Proteomes" id="UP000039324"/>
    </source>
</evidence>